<dbReference type="KEGG" id="cyu:UCYN_12140"/>
<gene>
    <name evidence="9" type="ordered locus">UCYN_12140</name>
</gene>
<dbReference type="SUPFAM" id="SSF53790">
    <property type="entry name" value="Tetrapyrrole methylase"/>
    <property type="match status" value="1"/>
</dbReference>
<evidence type="ECO:0000256" key="4">
    <source>
        <dbReference type="ARBA" id="ARBA00022603"/>
    </source>
</evidence>
<dbReference type="GO" id="GO:0032259">
    <property type="term" value="P:methylation"/>
    <property type="evidence" value="ECO:0007669"/>
    <property type="project" value="UniProtKB-KW"/>
</dbReference>
<proteinExistence type="inferred from homology"/>
<dbReference type="InterPro" id="IPR014777">
    <property type="entry name" value="4pyrrole_Mease_sub1"/>
</dbReference>
<evidence type="ECO:0000256" key="5">
    <source>
        <dbReference type="ARBA" id="ARBA00022679"/>
    </source>
</evidence>
<dbReference type="HOGENOM" id="CLU_011276_7_1_3"/>
<evidence type="ECO:0000256" key="3">
    <source>
        <dbReference type="ARBA" id="ARBA00022573"/>
    </source>
</evidence>
<evidence type="ECO:0000256" key="1">
    <source>
        <dbReference type="ARBA" id="ARBA00004953"/>
    </source>
</evidence>
<dbReference type="Pfam" id="PF00590">
    <property type="entry name" value="TP_methylase"/>
    <property type="match status" value="1"/>
</dbReference>
<keyword evidence="5 7" id="KW-0808">Transferase</keyword>
<evidence type="ECO:0000256" key="2">
    <source>
        <dbReference type="ARBA" id="ARBA00005879"/>
    </source>
</evidence>
<dbReference type="RefSeq" id="WP_012954569.1">
    <property type="nucleotide sequence ID" value="NC_013771.1"/>
</dbReference>
<keyword evidence="10" id="KW-1185">Reference proteome</keyword>
<evidence type="ECO:0000259" key="8">
    <source>
        <dbReference type="Pfam" id="PF00590"/>
    </source>
</evidence>
<dbReference type="Gene3D" id="3.40.1010.10">
    <property type="entry name" value="Cobalt-precorrin-4 Transmethylase, Domain 1"/>
    <property type="match status" value="1"/>
</dbReference>
<comment type="similarity">
    <text evidence="2 7">Belongs to the precorrin methyltransferase family.</text>
</comment>
<evidence type="ECO:0000256" key="6">
    <source>
        <dbReference type="ARBA" id="ARBA00022691"/>
    </source>
</evidence>
<dbReference type="CDD" id="cd11641">
    <property type="entry name" value="Precorrin-4_C11-MT"/>
    <property type="match status" value="1"/>
</dbReference>
<sequence length="260" mass="28914">MTSSKPSVYFIGAGPGDPDLLTLKAYKVITKANVILYADSLVPKQILKDAREDAELIPTGNKTLESIVKLIKDRVMSGHSVVRLHSGDLTLYSAIYEQITLLSKENIQVELIPGISAFQAAAAKISAELTIPQLVQTIILTRVDGVASQMPSSEKLDKLAAHQSSLCLYLAARHAEKSQIELLKHYPSDTPVAICFRVSWPDEVIKIVPLEKMAEVTQKEKLVRTTLYIISPALKKNIDTRSKLYHPDYNHLFRPEKKNI</sequence>
<comment type="pathway">
    <text evidence="1">Cofactor biosynthesis; adenosylcobalamin biosynthesis.</text>
</comment>
<dbReference type="EMBL" id="CP001842">
    <property type="protein sequence ID" value="ADB95882.1"/>
    <property type="molecule type" value="Genomic_DNA"/>
</dbReference>
<evidence type="ECO:0000256" key="7">
    <source>
        <dbReference type="RuleBase" id="RU003960"/>
    </source>
</evidence>
<dbReference type="Gene3D" id="3.30.950.10">
    <property type="entry name" value="Methyltransferase, Cobalt-precorrin-4 Transmethylase, Domain 2"/>
    <property type="match status" value="1"/>
</dbReference>
<keyword evidence="6" id="KW-0949">S-adenosyl-L-methionine</keyword>
<dbReference type="InterPro" id="IPR035996">
    <property type="entry name" value="4pyrrol_Methylase_sf"/>
</dbReference>
<protein>
    <submittedName>
        <fullName evidence="9">Precorrin-4 C11-methyltransferase</fullName>
    </submittedName>
</protein>
<accession>D3EQY2</accession>
<evidence type="ECO:0000313" key="9">
    <source>
        <dbReference type="EMBL" id="ADB95882.1"/>
    </source>
</evidence>
<keyword evidence="3" id="KW-0169">Cobalamin biosynthesis</keyword>
<dbReference type="PROSITE" id="PS00840">
    <property type="entry name" value="SUMT_2"/>
    <property type="match status" value="1"/>
</dbReference>
<dbReference type="PANTHER" id="PTHR45790">
    <property type="entry name" value="SIROHEME SYNTHASE-RELATED"/>
    <property type="match status" value="1"/>
</dbReference>
<dbReference type="InterPro" id="IPR006362">
    <property type="entry name" value="Cbl_synth_CobM/CibF"/>
</dbReference>
<dbReference type="AlphaFoldDB" id="D3EQY2"/>
<keyword evidence="4 7" id="KW-0489">Methyltransferase</keyword>
<dbReference type="PANTHER" id="PTHR45790:SF4">
    <property type="entry name" value="COBALT-PRECORRIN-4 C(11)-METHYLTRANSFERASE"/>
    <property type="match status" value="1"/>
</dbReference>
<dbReference type="InterPro" id="IPR003043">
    <property type="entry name" value="Uropor_MeTrfase_CS"/>
</dbReference>
<dbReference type="PATRIC" id="fig|713887.8.peg.1141"/>
<dbReference type="UniPathway" id="UPA00148"/>
<dbReference type="NCBIfam" id="TIGR01465">
    <property type="entry name" value="cobM_cbiF"/>
    <property type="match status" value="1"/>
</dbReference>
<dbReference type="Proteomes" id="UP000001405">
    <property type="component" value="Chromosome"/>
</dbReference>
<dbReference type="PROSITE" id="PS00839">
    <property type="entry name" value="SUMT_1"/>
    <property type="match status" value="1"/>
</dbReference>
<dbReference type="InterPro" id="IPR050161">
    <property type="entry name" value="Siro_Cobalamin_biosynth"/>
</dbReference>
<evidence type="ECO:0000313" key="10">
    <source>
        <dbReference type="Proteomes" id="UP000001405"/>
    </source>
</evidence>
<dbReference type="STRING" id="1453429.UCYN_12140"/>
<name>D3EQY2_ATETH</name>
<dbReference type="InterPro" id="IPR014776">
    <property type="entry name" value="4pyrrole_Mease_sub2"/>
</dbReference>
<dbReference type="GO" id="GO:0046026">
    <property type="term" value="F:precorrin-4 C11-methyltransferase activity"/>
    <property type="evidence" value="ECO:0007669"/>
    <property type="project" value="InterPro"/>
</dbReference>
<organism evidence="10">
    <name type="scientific">Atelocyanobacterium thalassa (isolate ALOHA)</name>
    <dbReference type="NCBI Taxonomy" id="1453429"/>
    <lineage>
        <taxon>Bacteria</taxon>
        <taxon>Bacillati</taxon>
        <taxon>Cyanobacteriota</taxon>
        <taxon>Cyanophyceae</taxon>
        <taxon>Oscillatoriophycideae</taxon>
        <taxon>Chroococcales</taxon>
        <taxon>Aphanothecaceae</taxon>
        <taxon>Candidatus Atelocyanobacterium</taxon>
        <taxon>Candidatus Atelocyanobacterium thalassae</taxon>
    </lineage>
</organism>
<dbReference type="InterPro" id="IPR000878">
    <property type="entry name" value="4pyrrol_Mease"/>
</dbReference>
<dbReference type="OrthoDB" id="9815856at2"/>
<feature type="domain" description="Tetrapyrrole methylase" evidence="8">
    <location>
        <begin position="8"/>
        <end position="213"/>
    </location>
</feature>
<reference evidence="9 10" key="1">
    <citation type="journal article" date="2010" name="Nature">
        <title>Metabolic streamlining in an open-ocean nitrogen-fixing cyanobacterium.</title>
        <authorList>
            <person name="Tripp H.J."/>
            <person name="Bench S.R."/>
            <person name="Turk K.A."/>
            <person name="Foster R.A."/>
            <person name="Desany B.A."/>
            <person name="Niazi F."/>
            <person name="Affourtit J.P."/>
            <person name="Zehr J.P."/>
        </authorList>
    </citation>
    <scope>NUCLEOTIDE SEQUENCE [LARGE SCALE GENOMIC DNA]</scope>
    <source>
        <strain evidence="10">ALOHA</strain>
    </source>
</reference>
<dbReference type="GO" id="GO:0009236">
    <property type="term" value="P:cobalamin biosynthetic process"/>
    <property type="evidence" value="ECO:0007669"/>
    <property type="project" value="UniProtKB-UniPathway"/>
</dbReference>